<sequence>MGFSAKQEMAVTKCTSGEEDIHIPLNFIQRWALGLETYLRSQLQLQNVWALSHVATIVGFVCYVYALVAGELELGGLRESSYKLTMLSMTVTFVIVMYRANFEEQLVINDNKEEVIVKPKVMSVRELIQNDNALLFATILLWNFTLESVLKLLPFVIYAMINLSSFFIQEVIPHRPLSRALLPLFDYLELPLLTVASHFDLLNMFSLFKESYESHNGYPSVIYFWVWCLRFESSEISRSSVKALFGFVDGIANLGLLPNRLHRRYIDWRVRWTFLIPMDYKSAYYSGGDVDNEDDD</sequence>
<dbReference type="AlphaFoldDB" id="A0A0H5C2H4"/>
<dbReference type="GO" id="GO:0016020">
    <property type="term" value="C:membrane"/>
    <property type="evidence" value="ECO:0007669"/>
    <property type="project" value="UniProtKB-SubCell"/>
</dbReference>
<gene>
    <name evidence="6" type="ORF">BN1211_2209</name>
</gene>
<name>A0A0H5C2H4_CYBJN</name>
<dbReference type="Proteomes" id="UP000038830">
    <property type="component" value="Unassembled WGS sequence"/>
</dbReference>
<dbReference type="GO" id="GO:0005783">
    <property type="term" value="C:endoplasmic reticulum"/>
    <property type="evidence" value="ECO:0007669"/>
    <property type="project" value="TreeGrafter"/>
</dbReference>
<evidence type="ECO:0000256" key="3">
    <source>
        <dbReference type="ARBA" id="ARBA00022989"/>
    </source>
</evidence>
<evidence type="ECO:0000313" key="6">
    <source>
        <dbReference type="EMBL" id="CEP21981.1"/>
    </source>
</evidence>
<comment type="subcellular location">
    <subcellularLocation>
        <location evidence="1">Membrane</location>
        <topology evidence="1">Multi-pass membrane protein</topology>
    </subcellularLocation>
</comment>
<protein>
    <submittedName>
        <fullName evidence="6">Uncharacterized protein</fullName>
    </submittedName>
</protein>
<dbReference type="GO" id="GO:0061024">
    <property type="term" value="P:membrane organization"/>
    <property type="evidence" value="ECO:0007669"/>
    <property type="project" value="TreeGrafter"/>
</dbReference>
<evidence type="ECO:0000256" key="1">
    <source>
        <dbReference type="ARBA" id="ARBA00004141"/>
    </source>
</evidence>
<evidence type="ECO:0000313" key="7">
    <source>
        <dbReference type="Proteomes" id="UP000038830"/>
    </source>
</evidence>
<evidence type="ECO:0000256" key="2">
    <source>
        <dbReference type="ARBA" id="ARBA00022692"/>
    </source>
</evidence>
<dbReference type="GO" id="GO:0071786">
    <property type="term" value="P:endoplasmic reticulum tubular network organization"/>
    <property type="evidence" value="ECO:0007669"/>
    <property type="project" value="TreeGrafter"/>
</dbReference>
<reference evidence="7" key="1">
    <citation type="journal article" date="2015" name="J. Biotechnol.">
        <title>The structure of the Cyberlindnera jadinii genome and its relation to Candida utilis analyzed by the occurrence of single nucleotide polymorphisms.</title>
        <authorList>
            <person name="Rupp O."/>
            <person name="Brinkrolf K."/>
            <person name="Buerth C."/>
            <person name="Kunigo M."/>
            <person name="Schneider J."/>
            <person name="Jaenicke S."/>
            <person name="Goesmann A."/>
            <person name="Puehler A."/>
            <person name="Jaeger K.-E."/>
            <person name="Ernst J.F."/>
        </authorList>
    </citation>
    <scope>NUCLEOTIDE SEQUENCE [LARGE SCALE GENOMIC DNA]</scope>
    <source>
        <strain evidence="7">ATCC 18201 / CBS 1600 / BCRC 20928 / JCM 3617 / NBRC 0987 / NRRL Y-1542</strain>
    </source>
</reference>
<evidence type="ECO:0000256" key="5">
    <source>
        <dbReference type="SAM" id="Phobius"/>
    </source>
</evidence>
<keyword evidence="2 5" id="KW-0812">Transmembrane</keyword>
<dbReference type="PANTHER" id="PTHR12703">
    <property type="entry name" value="TRANSMEMBRANE PROTEIN 33"/>
    <property type="match status" value="1"/>
</dbReference>
<evidence type="ECO:0000256" key="4">
    <source>
        <dbReference type="ARBA" id="ARBA00023136"/>
    </source>
</evidence>
<organism evidence="6 7">
    <name type="scientific">Cyberlindnera jadinii (strain ATCC 18201 / CBS 1600 / BCRC 20928 / JCM 3617 / NBRC 0987 / NRRL Y-1542)</name>
    <name type="common">Torula yeast</name>
    <name type="synonym">Candida utilis</name>
    <dbReference type="NCBI Taxonomy" id="983966"/>
    <lineage>
        <taxon>Eukaryota</taxon>
        <taxon>Fungi</taxon>
        <taxon>Dikarya</taxon>
        <taxon>Ascomycota</taxon>
        <taxon>Saccharomycotina</taxon>
        <taxon>Saccharomycetes</taxon>
        <taxon>Phaffomycetales</taxon>
        <taxon>Phaffomycetaceae</taxon>
        <taxon>Cyberlindnera</taxon>
    </lineage>
</organism>
<keyword evidence="4 5" id="KW-0472">Membrane</keyword>
<dbReference type="EMBL" id="CDQK01000002">
    <property type="protein sequence ID" value="CEP21981.1"/>
    <property type="molecule type" value="Genomic_DNA"/>
</dbReference>
<dbReference type="PANTHER" id="PTHR12703:SF4">
    <property type="entry name" value="TRANSMEMBRANE PROTEIN 33"/>
    <property type="match status" value="1"/>
</dbReference>
<accession>A0A0H5C2H4</accession>
<feature type="transmembrane region" description="Helical" evidence="5">
    <location>
        <begin position="80"/>
        <end position="98"/>
    </location>
</feature>
<keyword evidence="3 5" id="KW-1133">Transmembrane helix</keyword>
<feature type="transmembrane region" description="Helical" evidence="5">
    <location>
        <begin position="48"/>
        <end position="68"/>
    </location>
</feature>
<proteinExistence type="predicted"/>
<dbReference type="InterPro" id="IPR051645">
    <property type="entry name" value="PER33/POM33_regulator"/>
</dbReference>